<protein>
    <submittedName>
        <fullName evidence="2">Uncharacterized protein</fullName>
    </submittedName>
</protein>
<keyword evidence="1" id="KW-1133">Transmembrane helix</keyword>
<sequence>MGSWCDGVWNWNMMWNRNLRVGEEAQFEELKSLLSTTSLTQFRDDSSFCGFGKDGEYSFHRRVQGGLHHLDNLGVKEQVNLEGVQVDWDISMLKLFYFVAGHALAGLLLNLNLFPSFAQKKENHLNYQGYADSFLRMDYLLNRHMITLWLCGLTLTKKKKRGTNTSRRQGYINGNHCKRDNLPMRSLILDKLNLNHCLF</sequence>
<dbReference type="AlphaFoldDB" id="A0A9Q0SR11"/>
<organism evidence="2 3">
    <name type="scientific">Salix purpurea</name>
    <name type="common">Purple osier willow</name>
    <dbReference type="NCBI Taxonomy" id="77065"/>
    <lineage>
        <taxon>Eukaryota</taxon>
        <taxon>Viridiplantae</taxon>
        <taxon>Streptophyta</taxon>
        <taxon>Embryophyta</taxon>
        <taxon>Tracheophyta</taxon>
        <taxon>Spermatophyta</taxon>
        <taxon>Magnoliopsida</taxon>
        <taxon>eudicotyledons</taxon>
        <taxon>Gunneridae</taxon>
        <taxon>Pentapetalae</taxon>
        <taxon>rosids</taxon>
        <taxon>fabids</taxon>
        <taxon>Malpighiales</taxon>
        <taxon>Salicaceae</taxon>
        <taxon>Saliceae</taxon>
        <taxon>Salix</taxon>
    </lineage>
</organism>
<evidence type="ECO:0000256" key="1">
    <source>
        <dbReference type="SAM" id="Phobius"/>
    </source>
</evidence>
<proteinExistence type="predicted"/>
<dbReference type="Proteomes" id="UP001151532">
    <property type="component" value="Chromosome 2"/>
</dbReference>
<accession>A0A9Q0SR11</accession>
<comment type="caution">
    <text evidence="2">The sequence shown here is derived from an EMBL/GenBank/DDBJ whole genome shotgun (WGS) entry which is preliminary data.</text>
</comment>
<keyword evidence="1" id="KW-0812">Transmembrane</keyword>
<name>A0A9Q0SR11_SALPP</name>
<keyword evidence="1" id="KW-0472">Membrane</keyword>
<evidence type="ECO:0000313" key="2">
    <source>
        <dbReference type="EMBL" id="KAJ6686160.1"/>
    </source>
</evidence>
<dbReference type="OrthoDB" id="10391684at2759"/>
<feature type="transmembrane region" description="Helical" evidence="1">
    <location>
        <begin position="95"/>
        <end position="114"/>
    </location>
</feature>
<dbReference type="EMBL" id="JAPFFK010000019">
    <property type="protein sequence ID" value="KAJ6686160.1"/>
    <property type="molecule type" value="Genomic_DNA"/>
</dbReference>
<evidence type="ECO:0000313" key="3">
    <source>
        <dbReference type="Proteomes" id="UP001151532"/>
    </source>
</evidence>
<gene>
    <name evidence="2" type="ORF">OIU79_016041</name>
</gene>
<reference evidence="2" key="2">
    <citation type="journal article" date="2023" name="Int. J. Mol. Sci.">
        <title>De Novo Assembly and Annotation of 11 Diverse Shrub Willow (Salix) Genomes Reveals Novel Gene Organization in Sex-Linked Regions.</title>
        <authorList>
            <person name="Hyden B."/>
            <person name="Feng K."/>
            <person name="Yates T.B."/>
            <person name="Jawdy S."/>
            <person name="Cereghino C."/>
            <person name="Smart L.B."/>
            <person name="Muchero W."/>
        </authorList>
    </citation>
    <scope>NUCLEOTIDE SEQUENCE</scope>
    <source>
        <tissue evidence="2">Shoot tip</tissue>
    </source>
</reference>
<keyword evidence="3" id="KW-1185">Reference proteome</keyword>
<reference evidence="2" key="1">
    <citation type="submission" date="2022-11" db="EMBL/GenBank/DDBJ databases">
        <authorList>
            <person name="Hyden B.L."/>
            <person name="Feng K."/>
            <person name="Yates T."/>
            <person name="Jawdy S."/>
            <person name="Smart L.B."/>
            <person name="Muchero W."/>
        </authorList>
    </citation>
    <scope>NUCLEOTIDE SEQUENCE</scope>
    <source>
        <tissue evidence="2">Shoot tip</tissue>
    </source>
</reference>